<dbReference type="EMBL" id="CP046640">
    <property type="protein sequence ID" value="QTL98380.1"/>
    <property type="molecule type" value="Genomic_DNA"/>
</dbReference>
<name>A0A8A7KAW1_9FIRM</name>
<feature type="transmembrane region" description="Helical" evidence="6">
    <location>
        <begin position="261"/>
        <end position="284"/>
    </location>
</feature>
<accession>A0A8A7KAW1</accession>
<dbReference type="Pfam" id="PF02653">
    <property type="entry name" value="BPD_transp_2"/>
    <property type="match status" value="1"/>
</dbReference>
<sequence>MKIFKDKKIFSSNIGRTIISLLMGFFIGALILAVAGYNPLEAYKVMFLGVFNKPKYIVQTIINSTPIIFTGISIAFAYKTGLFNIGAEGQFIIGSITAAILGYLLHLPHLIHVFLIIVVAGLAAGIWGGIAGFLKAKFDINEVITTIMLNWVAFYSLNYIVQLDSLKKPNAEATYDIQQSASIIVLEVWKKSKEGINWLNEHLFFKDIFKTRMNWGILIAILIAVIASYIIRKTVLGYELRSVGHNRQAAEYGGINVSKSLVSSMMIAGGIAGIAGAIQVMGISHRISTLSVMEGYGFNGIAVGLIAGGSPIGCIFAGLLFSALNYGGGKVQYILGAPTEIIDIMVGVILLFVAVPKLIALFPRLAIIFSFTKGKMGGEDNVD</sequence>
<gene>
    <name evidence="7" type="ORF">GM661_10550</name>
</gene>
<proteinExistence type="predicted"/>
<protein>
    <submittedName>
        <fullName evidence="7">ABC transporter permease</fullName>
    </submittedName>
</protein>
<dbReference type="PANTHER" id="PTHR47089:SF1">
    <property type="entry name" value="GUANOSINE ABC TRANSPORTER PERMEASE PROTEIN NUPP"/>
    <property type="match status" value="1"/>
</dbReference>
<keyword evidence="5 6" id="KW-0472">Membrane</keyword>
<dbReference type="RefSeq" id="WP_230866815.1">
    <property type="nucleotide sequence ID" value="NZ_CP046640.1"/>
</dbReference>
<evidence type="ECO:0000256" key="4">
    <source>
        <dbReference type="ARBA" id="ARBA00022989"/>
    </source>
</evidence>
<evidence type="ECO:0000256" key="3">
    <source>
        <dbReference type="ARBA" id="ARBA00022692"/>
    </source>
</evidence>
<evidence type="ECO:0000313" key="8">
    <source>
        <dbReference type="Proteomes" id="UP000665020"/>
    </source>
</evidence>
<feature type="transmembrane region" description="Helical" evidence="6">
    <location>
        <begin position="21"/>
        <end position="37"/>
    </location>
</feature>
<keyword evidence="4 6" id="KW-1133">Transmembrane helix</keyword>
<dbReference type="AlphaFoldDB" id="A0A8A7KAW1"/>
<evidence type="ECO:0000256" key="1">
    <source>
        <dbReference type="ARBA" id="ARBA00004651"/>
    </source>
</evidence>
<dbReference type="CDD" id="cd06580">
    <property type="entry name" value="TM_PBP1_transp_TpRbsC_like"/>
    <property type="match status" value="1"/>
</dbReference>
<organism evidence="7 8">
    <name type="scientific">Iocasia fonsfrigidae</name>
    <dbReference type="NCBI Taxonomy" id="2682810"/>
    <lineage>
        <taxon>Bacteria</taxon>
        <taxon>Bacillati</taxon>
        <taxon>Bacillota</taxon>
        <taxon>Clostridia</taxon>
        <taxon>Halanaerobiales</taxon>
        <taxon>Halanaerobiaceae</taxon>
        <taxon>Iocasia</taxon>
    </lineage>
</organism>
<keyword evidence="2" id="KW-1003">Cell membrane</keyword>
<dbReference type="GO" id="GO:0022857">
    <property type="term" value="F:transmembrane transporter activity"/>
    <property type="evidence" value="ECO:0007669"/>
    <property type="project" value="InterPro"/>
</dbReference>
<evidence type="ECO:0000256" key="5">
    <source>
        <dbReference type="ARBA" id="ARBA00023136"/>
    </source>
</evidence>
<feature type="transmembrane region" description="Helical" evidence="6">
    <location>
        <begin position="111"/>
        <end position="134"/>
    </location>
</feature>
<keyword evidence="8" id="KW-1185">Reference proteome</keyword>
<evidence type="ECO:0000313" key="7">
    <source>
        <dbReference type="EMBL" id="QTL98380.1"/>
    </source>
</evidence>
<feature type="transmembrane region" description="Helical" evidence="6">
    <location>
        <begin position="296"/>
        <end position="324"/>
    </location>
</feature>
<dbReference type="GO" id="GO:0005886">
    <property type="term" value="C:plasma membrane"/>
    <property type="evidence" value="ECO:0007669"/>
    <property type="project" value="UniProtKB-SubCell"/>
</dbReference>
<comment type="subcellular location">
    <subcellularLocation>
        <location evidence="1">Cell membrane</location>
        <topology evidence="1">Multi-pass membrane protein</topology>
    </subcellularLocation>
</comment>
<dbReference type="KEGG" id="ifn:GM661_10550"/>
<reference evidence="7" key="1">
    <citation type="submission" date="2019-12" db="EMBL/GenBank/DDBJ databases">
        <authorList>
            <person name="zhang j."/>
            <person name="sun C.M."/>
        </authorList>
    </citation>
    <scope>NUCLEOTIDE SEQUENCE</scope>
    <source>
        <strain evidence="7">NS-1</strain>
    </source>
</reference>
<dbReference type="Proteomes" id="UP000665020">
    <property type="component" value="Chromosome"/>
</dbReference>
<dbReference type="PANTHER" id="PTHR47089">
    <property type="entry name" value="ABC TRANSPORTER, PERMEASE PROTEIN"/>
    <property type="match status" value="1"/>
</dbReference>
<keyword evidence="3 6" id="KW-0812">Transmembrane</keyword>
<feature type="transmembrane region" description="Helical" evidence="6">
    <location>
        <begin position="57"/>
        <end position="78"/>
    </location>
</feature>
<feature type="transmembrane region" description="Helical" evidence="6">
    <location>
        <begin position="344"/>
        <end position="367"/>
    </location>
</feature>
<dbReference type="InterPro" id="IPR001851">
    <property type="entry name" value="ABC_transp_permease"/>
</dbReference>
<feature type="transmembrane region" description="Helical" evidence="6">
    <location>
        <begin position="85"/>
        <end position="105"/>
    </location>
</feature>
<evidence type="ECO:0000256" key="2">
    <source>
        <dbReference type="ARBA" id="ARBA00022475"/>
    </source>
</evidence>
<evidence type="ECO:0000256" key="6">
    <source>
        <dbReference type="SAM" id="Phobius"/>
    </source>
</evidence>
<feature type="transmembrane region" description="Helical" evidence="6">
    <location>
        <begin position="213"/>
        <end position="231"/>
    </location>
</feature>